<evidence type="ECO:0000256" key="1">
    <source>
        <dbReference type="SAM" id="SignalP"/>
    </source>
</evidence>
<accession>A0A1T4W4H2</accession>
<name>A0A1T4W4H2_9GAMM</name>
<keyword evidence="1" id="KW-0732">Signal</keyword>
<dbReference type="STRING" id="92487.SAMN02745130_00972"/>
<proteinExistence type="predicted"/>
<organism evidence="2 3">
    <name type="scientific">Thiothrix eikelboomii</name>
    <dbReference type="NCBI Taxonomy" id="92487"/>
    <lineage>
        <taxon>Bacteria</taxon>
        <taxon>Pseudomonadati</taxon>
        <taxon>Pseudomonadota</taxon>
        <taxon>Gammaproteobacteria</taxon>
        <taxon>Thiotrichales</taxon>
        <taxon>Thiotrichaceae</taxon>
        <taxon>Thiothrix</taxon>
    </lineage>
</organism>
<dbReference type="SUPFAM" id="SSF82171">
    <property type="entry name" value="DPP6 N-terminal domain-like"/>
    <property type="match status" value="1"/>
</dbReference>
<keyword evidence="3" id="KW-1185">Reference proteome</keyword>
<dbReference type="AlphaFoldDB" id="A0A1T4W4H2"/>
<feature type="signal peptide" evidence="1">
    <location>
        <begin position="1"/>
        <end position="24"/>
    </location>
</feature>
<protein>
    <submittedName>
        <fullName evidence="2">ELWxxDGT repeat-containing protein</fullName>
    </submittedName>
</protein>
<reference evidence="2 3" key="1">
    <citation type="submission" date="2017-02" db="EMBL/GenBank/DDBJ databases">
        <authorList>
            <person name="Peterson S.W."/>
        </authorList>
    </citation>
    <scope>NUCLEOTIDE SEQUENCE [LARGE SCALE GENOMIC DNA]</scope>
    <source>
        <strain evidence="2 3">ATCC 49788</strain>
    </source>
</reference>
<gene>
    <name evidence="2" type="ORF">SAMN02745130_00972</name>
</gene>
<feature type="chain" id="PRO_5012978901" evidence="1">
    <location>
        <begin position="25"/>
        <end position="920"/>
    </location>
</feature>
<dbReference type="EMBL" id="FUYB01000003">
    <property type="protein sequence ID" value="SKA72039.1"/>
    <property type="molecule type" value="Genomic_DNA"/>
</dbReference>
<evidence type="ECO:0000313" key="2">
    <source>
        <dbReference type="EMBL" id="SKA72039.1"/>
    </source>
</evidence>
<dbReference type="Proteomes" id="UP000190460">
    <property type="component" value="Unassembled WGS sequence"/>
</dbReference>
<dbReference type="OrthoDB" id="5242130at2"/>
<evidence type="ECO:0000313" key="3">
    <source>
        <dbReference type="Proteomes" id="UP000190460"/>
    </source>
</evidence>
<sequence length="920" mass="103698">MMRFHFLWITSLALNLASYSLGHAAEPSTHALQLFAGNSQSIGTQMWQTAQTPATTKIFSYLTTTPNADANYYPLGKVGKYGIFAAFTPETGQELWRTDASSADTELLKDLEPGVVSGLPKKHELYRTTSLNLNNRLIFWGQTQDQLKLYSTDGSRESTLVIASFPHSSVQSINTELPSFYPLNKQAFFWVNDGIHGLELWQTDGSAAGTHLVVDASIEPAEFNPLLVYGLEPINNQNSLFFISADQRSNSAEEKLDYSLWRVDANSSERLKRFTDQPAFAFSLLAANQDKLIWIKTNATDQQPELWQLDLKTKQAHLILHLPATENLPRSLNTAKPIFFKRKLYWWFSIVSADGQDIDELWTSDFTAKGTERLASLPNPNNEYKTAPMLFSFANRLYFFLSDGIRPSALWLTDGTVAGTKNLLTVKDNQYAGGAGDSWPARPMPYVLRANKLIFPTFSPKDRNLSQLWSLTPEQPEQPLLLGEFDDPQLLPPADNDQGQWVYFLSGKQRWQTDGTISGTKALGEDAIRKTWQASPWPTGGLTEILALPSTPPSWLMAGIDSQAGQEPWLVTAEPMQSKLLKDINTAPASVDLKQVQQLGSTWYFVLNSRLWATEQDPTTAHEITELPKEEQCSFNAQAMVKSQDTLYFITENTETPEKINSLWQITAGQVKRIKRFPAGGYSWLFPSRHGVYVAYYPPETAGAWTLELWNSQKQQFATVLTKANDQRRLATLLETEQGLLYILEPNYALGGELVAYKLVLQTPTGTDIVLKDGFEPLPMLLTDTLLASAEHTYFLTQKENDPLNYQLSRLDWTDKTLVAVKTPPLPQQSRVLAAKHGLFILSQAPEASLWWLADADESAQLIKKFESKQYIDAVKLLDDQLYFHLMYLNQDDPPRELWLTDNTSEGMRKLADDLEMLRD</sequence>
<dbReference type="RefSeq" id="WP_078921459.1">
    <property type="nucleotide sequence ID" value="NZ_FUYB01000003.1"/>
</dbReference>